<sequence>MGKLRDSSILFYADEKYNSIFDVFTKGETKLTIDLKELFVLAATIGFKNTKRIKQGAKGKEIRAAYLTHSEEELFLSMLLNDREIKNDIEVLESMLSSLDGKKIIEEYINGGLELIATKAFSDNWDGYNINSNYQHYHYDLARFILSEVKKVPF</sequence>
<dbReference type="Proteomes" id="UP001380601">
    <property type="component" value="Unassembled WGS sequence"/>
</dbReference>
<dbReference type="EMBL" id="JBBWSC010000001">
    <property type="protein sequence ID" value="MEL0537412.1"/>
    <property type="molecule type" value="Genomic_DNA"/>
</dbReference>
<proteinExistence type="predicted"/>
<name>A0ABU9EV90_9STAP</name>
<comment type="caution">
    <text evidence="1">The sequence shown here is derived from an EMBL/GenBank/DDBJ whole genome shotgun (WGS) entry which is preliminary data.</text>
</comment>
<dbReference type="RefSeq" id="WP_341611085.1">
    <property type="nucleotide sequence ID" value="NZ_JBBWSC010000001.1"/>
</dbReference>
<accession>A0ABU9EV90</accession>
<keyword evidence="2" id="KW-1185">Reference proteome</keyword>
<evidence type="ECO:0000313" key="2">
    <source>
        <dbReference type="Proteomes" id="UP001380601"/>
    </source>
</evidence>
<evidence type="ECO:0008006" key="3">
    <source>
        <dbReference type="Google" id="ProtNLM"/>
    </source>
</evidence>
<organism evidence="1 2">
    <name type="scientific">Staphylococcus debuckii</name>
    <dbReference type="NCBI Taxonomy" id="2044912"/>
    <lineage>
        <taxon>Bacteria</taxon>
        <taxon>Bacillati</taxon>
        <taxon>Bacillota</taxon>
        <taxon>Bacilli</taxon>
        <taxon>Bacillales</taxon>
        <taxon>Staphylococcaceae</taxon>
        <taxon>Staphylococcus</taxon>
    </lineage>
</organism>
<reference evidence="1 2" key="1">
    <citation type="submission" date="2024-04" db="EMBL/GenBank/DDBJ databases">
        <title>Staphylococcus debuckii a clinical isolate.</title>
        <authorList>
            <person name="Magnan C."/>
            <person name="Plumet L."/>
            <person name="Morsli M."/>
            <person name="Molle V."/>
            <person name="Lavigne J.-P."/>
        </authorList>
    </citation>
    <scope>NUCLEOTIDE SEQUENCE [LARGE SCALE GENOMIC DNA]</scope>
    <source>
        <strain evidence="1 2">NSD001</strain>
    </source>
</reference>
<evidence type="ECO:0000313" key="1">
    <source>
        <dbReference type="EMBL" id="MEL0537412.1"/>
    </source>
</evidence>
<gene>
    <name evidence="1" type="ORF">AADA34_01560</name>
</gene>
<protein>
    <recommendedName>
        <fullName evidence="3">Phage protein</fullName>
    </recommendedName>
</protein>